<dbReference type="PROSITE" id="PS50850">
    <property type="entry name" value="MFS"/>
    <property type="match status" value="1"/>
</dbReference>
<organism evidence="8 9">
    <name type="scientific">Actinomadura miaoliensis</name>
    <dbReference type="NCBI Taxonomy" id="430685"/>
    <lineage>
        <taxon>Bacteria</taxon>
        <taxon>Bacillati</taxon>
        <taxon>Actinomycetota</taxon>
        <taxon>Actinomycetes</taxon>
        <taxon>Streptosporangiales</taxon>
        <taxon>Thermomonosporaceae</taxon>
        <taxon>Actinomadura</taxon>
    </lineage>
</organism>
<comment type="caution">
    <text evidence="8">The sequence shown here is derived from an EMBL/GenBank/DDBJ whole genome shotgun (WGS) entry which is preliminary data.</text>
</comment>
<reference evidence="9" key="1">
    <citation type="journal article" date="2019" name="Int. J. Syst. Evol. Microbiol.">
        <title>The Global Catalogue of Microorganisms (GCM) 10K type strain sequencing project: providing services to taxonomists for standard genome sequencing and annotation.</title>
        <authorList>
            <consortium name="The Broad Institute Genomics Platform"/>
            <consortium name="The Broad Institute Genome Sequencing Center for Infectious Disease"/>
            <person name="Wu L."/>
            <person name="Ma J."/>
        </authorList>
    </citation>
    <scope>NUCLEOTIDE SEQUENCE [LARGE SCALE GENOMIC DNA]</scope>
    <source>
        <strain evidence="9">JCM 16702</strain>
    </source>
</reference>
<keyword evidence="9" id="KW-1185">Reference proteome</keyword>
<dbReference type="SUPFAM" id="SSF103473">
    <property type="entry name" value="MFS general substrate transporter"/>
    <property type="match status" value="1"/>
</dbReference>
<feature type="transmembrane region" description="Helical" evidence="6">
    <location>
        <begin position="60"/>
        <end position="77"/>
    </location>
</feature>
<evidence type="ECO:0000256" key="3">
    <source>
        <dbReference type="ARBA" id="ARBA00022989"/>
    </source>
</evidence>
<accession>A0ABP7V0D0</accession>
<dbReference type="InterPro" id="IPR020846">
    <property type="entry name" value="MFS_dom"/>
</dbReference>
<dbReference type="InterPro" id="IPR011701">
    <property type="entry name" value="MFS"/>
</dbReference>
<dbReference type="EMBL" id="BAAAZG010000001">
    <property type="protein sequence ID" value="GAA4056752.1"/>
    <property type="molecule type" value="Genomic_DNA"/>
</dbReference>
<keyword evidence="2 6" id="KW-0812">Transmembrane</keyword>
<evidence type="ECO:0000256" key="1">
    <source>
        <dbReference type="ARBA" id="ARBA00004651"/>
    </source>
</evidence>
<gene>
    <name evidence="8" type="ORF">GCM10022214_05610</name>
</gene>
<dbReference type="InterPro" id="IPR036259">
    <property type="entry name" value="MFS_trans_sf"/>
</dbReference>
<evidence type="ECO:0000313" key="9">
    <source>
        <dbReference type="Proteomes" id="UP001500683"/>
    </source>
</evidence>
<feature type="domain" description="Major facilitator superfamily (MFS) profile" evidence="7">
    <location>
        <begin position="1"/>
        <end position="199"/>
    </location>
</feature>
<feature type="transmembrane region" description="Helical" evidence="6">
    <location>
        <begin position="143"/>
        <end position="163"/>
    </location>
</feature>
<feature type="transmembrane region" description="Helical" evidence="6">
    <location>
        <begin position="83"/>
        <end position="105"/>
    </location>
</feature>
<feature type="region of interest" description="Disordered" evidence="5">
    <location>
        <begin position="168"/>
        <end position="199"/>
    </location>
</feature>
<evidence type="ECO:0000256" key="6">
    <source>
        <dbReference type="SAM" id="Phobius"/>
    </source>
</evidence>
<feature type="transmembrane region" description="Helical" evidence="6">
    <location>
        <begin position="30"/>
        <end position="48"/>
    </location>
</feature>
<protein>
    <recommendedName>
        <fullName evidence="7">Major facilitator superfamily (MFS) profile domain-containing protein</fullName>
    </recommendedName>
</protein>
<keyword evidence="4 6" id="KW-0472">Membrane</keyword>
<dbReference type="Gene3D" id="1.20.1250.20">
    <property type="entry name" value="MFS general substrate transporter like domains"/>
    <property type="match status" value="1"/>
</dbReference>
<dbReference type="Pfam" id="PF07690">
    <property type="entry name" value="MFS_1"/>
    <property type="match status" value="1"/>
</dbReference>
<feature type="transmembrane region" description="Helical" evidence="6">
    <location>
        <begin position="117"/>
        <end position="137"/>
    </location>
</feature>
<name>A0ABP7V0D0_9ACTN</name>
<evidence type="ECO:0000256" key="5">
    <source>
        <dbReference type="SAM" id="MobiDB-lite"/>
    </source>
</evidence>
<evidence type="ECO:0000313" key="8">
    <source>
        <dbReference type="EMBL" id="GAA4056752.1"/>
    </source>
</evidence>
<keyword evidence="3 6" id="KW-1133">Transmembrane helix</keyword>
<evidence type="ECO:0000256" key="4">
    <source>
        <dbReference type="ARBA" id="ARBA00023136"/>
    </source>
</evidence>
<dbReference type="Proteomes" id="UP001500683">
    <property type="component" value="Unassembled WGS sequence"/>
</dbReference>
<evidence type="ECO:0000259" key="7">
    <source>
        <dbReference type="PROSITE" id="PS50850"/>
    </source>
</evidence>
<sequence>MTAGVGTCLGALNLLVVAFAEQHARLAAVAWVEAALAAGSAVGGLVYGTVSWRRSPERRLPLLATAFALALAASGAAPDIAVLALLIGVTGLFVAPVLTTAYMVADKAAAAGSRTQAGAWVNTAFNTGNAAGSAAVGLLIGHLPLAACFTVGALPSLLGVFAGTRKGRRPPDFHRRAAARPRAATKPPSDADAAGERQR</sequence>
<dbReference type="PANTHER" id="PTHR23542:SF1">
    <property type="entry name" value="MAJOR FACILITATOR SUPERFAMILY (MFS) PROFILE DOMAIN-CONTAINING PROTEIN"/>
    <property type="match status" value="1"/>
</dbReference>
<dbReference type="PANTHER" id="PTHR23542">
    <property type="match status" value="1"/>
</dbReference>
<proteinExistence type="predicted"/>
<comment type="subcellular location">
    <subcellularLocation>
        <location evidence="1">Cell membrane</location>
        <topology evidence="1">Multi-pass membrane protein</topology>
    </subcellularLocation>
</comment>
<evidence type="ECO:0000256" key="2">
    <source>
        <dbReference type="ARBA" id="ARBA00022692"/>
    </source>
</evidence>